<dbReference type="Proteomes" id="UP000675781">
    <property type="component" value="Unassembled WGS sequence"/>
</dbReference>
<dbReference type="SMART" id="SM00382">
    <property type="entry name" value="AAA"/>
    <property type="match status" value="1"/>
</dbReference>
<feature type="domain" description="ABC transporter" evidence="5">
    <location>
        <begin position="3"/>
        <end position="245"/>
    </location>
</feature>
<dbReference type="GO" id="GO:0005886">
    <property type="term" value="C:plasma membrane"/>
    <property type="evidence" value="ECO:0007669"/>
    <property type="project" value="TreeGrafter"/>
</dbReference>
<sequence>MSLPSDNPVLNAVGLTYPADGSVLRGAGLAVGEREAVAVLGEPGSGKSALMGALCGLIQPASGTLWANGRPLHALEPEARLEVFRRQFGVLPQDCRILPELTVAENVALPLRLTGMRAGEAVERSRIWLERFEIERYAPVRAATLTAPVLRRAALARALVNDPIVLLADEPLADLTGQTAEATARILRSIAVSHGTAVVVFTRDPMTAAYFNRTIRLANGRTNVQPAGPRPAAVPVLSAAETTRAASTPATPAGPVR</sequence>
<dbReference type="Gene3D" id="3.40.50.300">
    <property type="entry name" value="P-loop containing nucleotide triphosphate hydrolases"/>
    <property type="match status" value="1"/>
</dbReference>
<dbReference type="GO" id="GO:0016887">
    <property type="term" value="F:ATP hydrolysis activity"/>
    <property type="evidence" value="ECO:0007669"/>
    <property type="project" value="InterPro"/>
</dbReference>
<dbReference type="RefSeq" id="WP_212528244.1">
    <property type="nucleotide sequence ID" value="NZ_JAGSOG010000038.1"/>
</dbReference>
<keyword evidence="7" id="KW-1185">Reference proteome</keyword>
<evidence type="ECO:0000313" key="7">
    <source>
        <dbReference type="Proteomes" id="UP000675781"/>
    </source>
</evidence>
<feature type="region of interest" description="Disordered" evidence="4">
    <location>
        <begin position="238"/>
        <end position="257"/>
    </location>
</feature>
<proteinExistence type="inferred from homology"/>
<keyword evidence="3 6" id="KW-0067">ATP-binding</keyword>
<dbReference type="PANTHER" id="PTHR24220:SF689">
    <property type="entry name" value="LIPOPROTEIN-RELEASING SYSTEM ATP-BINDING PROTEIN LOLD"/>
    <property type="match status" value="1"/>
</dbReference>
<evidence type="ECO:0000259" key="5">
    <source>
        <dbReference type="PROSITE" id="PS50893"/>
    </source>
</evidence>
<dbReference type="InterPro" id="IPR003439">
    <property type="entry name" value="ABC_transporter-like_ATP-bd"/>
</dbReference>
<evidence type="ECO:0000256" key="4">
    <source>
        <dbReference type="SAM" id="MobiDB-lite"/>
    </source>
</evidence>
<evidence type="ECO:0000256" key="2">
    <source>
        <dbReference type="ARBA" id="ARBA00022741"/>
    </source>
</evidence>
<comment type="caution">
    <text evidence="6">The sequence shown here is derived from an EMBL/GenBank/DDBJ whole genome shotgun (WGS) entry which is preliminary data.</text>
</comment>
<dbReference type="SUPFAM" id="SSF52540">
    <property type="entry name" value="P-loop containing nucleoside triphosphate hydrolases"/>
    <property type="match status" value="1"/>
</dbReference>
<organism evidence="6 7">
    <name type="scientific">Actinospica durhamensis</name>
    <dbReference type="NCBI Taxonomy" id="1508375"/>
    <lineage>
        <taxon>Bacteria</taxon>
        <taxon>Bacillati</taxon>
        <taxon>Actinomycetota</taxon>
        <taxon>Actinomycetes</taxon>
        <taxon>Catenulisporales</taxon>
        <taxon>Actinospicaceae</taxon>
        <taxon>Actinospica</taxon>
    </lineage>
</organism>
<accession>A0A941ERE0</accession>
<dbReference type="PANTHER" id="PTHR24220">
    <property type="entry name" value="IMPORT ATP-BINDING PROTEIN"/>
    <property type="match status" value="1"/>
</dbReference>
<name>A0A941ERE0_9ACTN</name>
<dbReference type="GO" id="GO:0022857">
    <property type="term" value="F:transmembrane transporter activity"/>
    <property type="evidence" value="ECO:0007669"/>
    <property type="project" value="TreeGrafter"/>
</dbReference>
<protein>
    <submittedName>
        <fullName evidence="6">ATP-binding cassette domain-containing protein</fullName>
    </submittedName>
</protein>
<dbReference type="InterPro" id="IPR015854">
    <property type="entry name" value="ABC_transpr_LolD-like"/>
</dbReference>
<dbReference type="EMBL" id="JAGSOG010000038">
    <property type="protein sequence ID" value="MBR7833724.1"/>
    <property type="molecule type" value="Genomic_DNA"/>
</dbReference>
<evidence type="ECO:0000256" key="1">
    <source>
        <dbReference type="ARBA" id="ARBA00005417"/>
    </source>
</evidence>
<evidence type="ECO:0000313" key="6">
    <source>
        <dbReference type="EMBL" id="MBR7833724.1"/>
    </source>
</evidence>
<dbReference type="PROSITE" id="PS50893">
    <property type="entry name" value="ABC_TRANSPORTER_2"/>
    <property type="match status" value="1"/>
</dbReference>
<reference evidence="6" key="1">
    <citation type="submission" date="2021-04" db="EMBL/GenBank/DDBJ databases">
        <title>Genome based classification of Actinospica acidithermotolerans sp. nov., an actinobacterium isolated from an Indonesian hot spring.</title>
        <authorList>
            <person name="Kusuma A.B."/>
            <person name="Putra K.E."/>
            <person name="Nafisah S."/>
            <person name="Loh J."/>
            <person name="Nouioui I."/>
            <person name="Goodfellow M."/>
        </authorList>
    </citation>
    <scope>NUCLEOTIDE SEQUENCE</scope>
    <source>
        <strain evidence="6">CSCA 57</strain>
    </source>
</reference>
<dbReference type="Pfam" id="PF00005">
    <property type="entry name" value="ABC_tran"/>
    <property type="match status" value="1"/>
</dbReference>
<gene>
    <name evidence="6" type="ORF">KDL01_10640</name>
</gene>
<dbReference type="InterPro" id="IPR003593">
    <property type="entry name" value="AAA+_ATPase"/>
</dbReference>
<keyword evidence="2" id="KW-0547">Nucleotide-binding</keyword>
<comment type="similarity">
    <text evidence="1">Belongs to the ABC transporter superfamily.</text>
</comment>
<evidence type="ECO:0000256" key="3">
    <source>
        <dbReference type="ARBA" id="ARBA00022840"/>
    </source>
</evidence>
<dbReference type="InterPro" id="IPR027417">
    <property type="entry name" value="P-loop_NTPase"/>
</dbReference>
<dbReference type="AlphaFoldDB" id="A0A941ERE0"/>
<dbReference type="GO" id="GO:0005524">
    <property type="term" value="F:ATP binding"/>
    <property type="evidence" value="ECO:0007669"/>
    <property type="project" value="UniProtKB-KW"/>
</dbReference>